<accession>A0A4P7VZL9</accession>
<dbReference type="Proteomes" id="UP000297149">
    <property type="component" value="Chromosome"/>
</dbReference>
<protein>
    <submittedName>
        <fullName evidence="4">Sialate O-acetylesterase</fullName>
    </submittedName>
</protein>
<evidence type="ECO:0000259" key="3">
    <source>
        <dbReference type="Pfam" id="PF03629"/>
    </source>
</evidence>
<keyword evidence="2" id="KW-0732">Signal</keyword>
<proteinExistence type="predicted"/>
<sequence length="489" mass="54021">MKNNNRSLYKGLSLAAFLTFGLMAEAEVKMPAFFGDNMVMQQNTDANMWGTAKASSTVTVTPGWTSEVYKTKAGKDGKWKISIPTPAAGGPYTVTVSDGTPLTLNNVMLGEVWLCSGQSNMEMPMKGYKNQPVEGANMATLKSRNPNIRLFTVKRNSSTVPVDDVTGSWSEASPESVRNFSATAYFFGREIEELLDVPVGLVVVSWGGSACEAWMNDEMLQAFPEAAAKIPAVNGEIPSKNRTPSVLFKGMLNPLIGMAMRGVIWYQGEDNWNRAHSYTDMLSTMIKGWRNLWGQGEFPFYYCQIAPYDYAIITESGKEIINSAYLREAQARVEHIVPNTGMAVLMDAGWPEGIHPPKKQIPGERLALLALNKTYGIKGIGAESPVYKSMEVKGDTVIVSFDRAPEWIAGKQSFESKQFKLAGEDRVFYPAKAWISRSKVMVKSDKVPHPVAVRYAFENASEGDLFSTDGLPVSSFRSDDWPDERPIKE</sequence>
<feature type="domain" description="Sialate O-acetylesterase" evidence="3">
    <location>
        <begin position="111"/>
        <end position="326"/>
    </location>
</feature>
<dbReference type="EMBL" id="CP039396">
    <property type="protein sequence ID" value="QCD40907.1"/>
    <property type="molecule type" value="Genomic_DNA"/>
</dbReference>
<dbReference type="InterPro" id="IPR039329">
    <property type="entry name" value="SIAE"/>
</dbReference>
<dbReference type="PANTHER" id="PTHR22901">
    <property type="entry name" value="SIALATE O-ACETYLESTERASE"/>
    <property type="match status" value="1"/>
</dbReference>
<organism evidence="4 5">
    <name type="scientific">Duncaniella dubosii</name>
    <dbReference type="NCBI Taxonomy" id="2518971"/>
    <lineage>
        <taxon>Bacteria</taxon>
        <taxon>Pseudomonadati</taxon>
        <taxon>Bacteroidota</taxon>
        <taxon>Bacteroidia</taxon>
        <taxon>Bacteroidales</taxon>
        <taxon>Muribaculaceae</taxon>
        <taxon>Duncaniella</taxon>
    </lineage>
</organism>
<dbReference type="InterPro" id="IPR005181">
    <property type="entry name" value="SASA"/>
</dbReference>
<name>A0A4P7VZL9_9BACT</name>
<dbReference type="Pfam" id="PF03629">
    <property type="entry name" value="SASA"/>
    <property type="match status" value="1"/>
</dbReference>
<dbReference type="InterPro" id="IPR036514">
    <property type="entry name" value="SGNH_hydro_sf"/>
</dbReference>
<evidence type="ECO:0000313" key="4">
    <source>
        <dbReference type="EMBL" id="QCD40907.1"/>
    </source>
</evidence>
<dbReference type="KEGG" id="ddb:E7747_00420"/>
<gene>
    <name evidence="4" type="ORF">E7747_00420</name>
</gene>
<dbReference type="Gene3D" id="2.60.40.10">
    <property type="entry name" value="Immunoglobulins"/>
    <property type="match status" value="1"/>
</dbReference>
<dbReference type="GO" id="GO:0001681">
    <property type="term" value="F:sialate O-acetylesterase activity"/>
    <property type="evidence" value="ECO:0007669"/>
    <property type="project" value="InterPro"/>
</dbReference>
<dbReference type="PANTHER" id="PTHR22901:SF0">
    <property type="entry name" value="SIALATE O-ACETYLESTERASE"/>
    <property type="match status" value="1"/>
</dbReference>
<keyword evidence="1" id="KW-0378">Hydrolase</keyword>
<reference evidence="5" key="1">
    <citation type="submission" date="2019-02" db="EMBL/GenBank/DDBJ databases">
        <title>Isolation and identification of novel species under the genus Muribaculum.</title>
        <authorList>
            <person name="Miyake S."/>
            <person name="Ding Y."/>
            <person name="Low A."/>
            <person name="Soh M."/>
            <person name="Seedorf H."/>
        </authorList>
    </citation>
    <scope>NUCLEOTIDE SEQUENCE [LARGE SCALE GENOMIC DNA]</scope>
    <source>
        <strain evidence="5">H5</strain>
    </source>
</reference>
<evidence type="ECO:0000256" key="1">
    <source>
        <dbReference type="ARBA" id="ARBA00022801"/>
    </source>
</evidence>
<dbReference type="RefSeq" id="WP_123613215.1">
    <property type="nucleotide sequence ID" value="NZ_CAXHQF010000012.1"/>
</dbReference>
<evidence type="ECO:0000256" key="2">
    <source>
        <dbReference type="SAM" id="SignalP"/>
    </source>
</evidence>
<evidence type="ECO:0000313" key="5">
    <source>
        <dbReference type="Proteomes" id="UP000297149"/>
    </source>
</evidence>
<dbReference type="GO" id="GO:0005975">
    <property type="term" value="P:carbohydrate metabolic process"/>
    <property type="evidence" value="ECO:0007669"/>
    <property type="project" value="TreeGrafter"/>
</dbReference>
<dbReference type="Gene3D" id="3.40.50.1110">
    <property type="entry name" value="SGNH hydrolase"/>
    <property type="match status" value="1"/>
</dbReference>
<dbReference type="SUPFAM" id="SSF52266">
    <property type="entry name" value="SGNH hydrolase"/>
    <property type="match status" value="1"/>
</dbReference>
<feature type="signal peptide" evidence="2">
    <location>
        <begin position="1"/>
        <end position="26"/>
    </location>
</feature>
<dbReference type="AlphaFoldDB" id="A0A4P7VZL9"/>
<keyword evidence="5" id="KW-1185">Reference proteome</keyword>
<feature type="chain" id="PRO_5020417423" evidence="2">
    <location>
        <begin position="27"/>
        <end position="489"/>
    </location>
</feature>
<dbReference type="InterPro" id="IPR013783">
    <property type="entry name" value="Ig-like_fold"/>
</dbReference>